<proteinExistence type="predicted"/>
<name>A0AAN6WQ00_9PEZI</name>
<keyword evidence="4" id="KW-1185">Reference proteome</keyword>
<dbReference type="Proteomes" id="UP001302126">
    <property type="component" value="Unassembled WGS sequence"/>
</dbReference>
<dbReference type="GO" id="GO:0004729">
    <property type="term" value="F:oxygen-dependent protoporphyrinogen oxidase activity"/>
    <property type="evidence" value="ECO:0007669"/>
    <property type="project" value="TreeGrafter"/>
</dbReference>
<dbReference type="GO" id="GO:0005743">
    <property type="term" value="C:mitochondrial inner membrane"/>
    <property type="evidence" value="ECO:0007669"/>
    <property type="project" value="TreeGrafter"/>
</dbReference>
<evidence type="ECO:0000313" key="3">
    <source>
        <dbReference type="EMBL" id="KAK4185985.1"/>
    </source>
</evidence>
<dbReference type="EMBL" id="MU864435">
    <property type="protein sequence ID" value="KAK4185985.1"/>
    <property type="molecule type" value="Genomic_DNA"/>
</dbReference>
<reference evidence="3" key="1">
    <citation type="journal article" date="2023" name="Mol. Phylogenet. Evol.">
        <title>Genome-scale phylogeny and comparative genomics of the fungal order Sordariales.</title>
        <authorList>
            <person name="Hensen N."/>
            <person name="Bonometti L."/>
            <person name="Westerberg I."/>
            <person name="Brannstrom I.O."/>
            <person name="Guillou S."/>
            <person name="Cros-Aarteil S."/>
            <person name="Calhoun S."/>
            <person name="Haridas S."/>
            <person name="Kuo A."/>
            <person name="Mondo S."/>
            <person name="Pangilinan J."/>
            <person name="Riley R."/>
            <person name="LaButti K."/>
            <person name="Andreopoulos B."/>
            <person name="Lipzen A."/>
            <person name="Chen C."/>
            <person name="Yan M."/>
            <person name="Daum C."/>
            <person name="Ng V."/>
            <person name="Clum A."/>
            <person name="Steindorff A."/>
            <person name="Ohm R.A."/>
            <person name="Martin F."/>
            <person name="Silar P."/>
            <person name="Natvig D.O."/>
            <person name="Lalanne C."/>
            <person name="Gautier V."/>
            <person name="Ament-Velasquez S.L."/>
            <person name="Kruys A."/>
            <person name="Hutchinson M.I."/>
            <person name="Powell A.J."/>
            <person name="Barry K."/>
            <person name="Miller A.N."/>
            <person name="Grigoriev I.V."/>
            <person name="Debuchy R."/>
            <person name="Gladieux P."/>
            <person name="Hiltunen Thoren M."/>
            <person name="Johannesson H."/>
        </authorList>
    </citation>
    <scope>NUCLEOTIDE SEQUENCE</scope>
    <source>
        <strain evidence="3">PSN309</strain>
    </source>
</reference>
<dbReference type="InterPro" id="IPR050464">
    <property type="entry name" value="Zeta_carotene_desat/Oxidored"/>
</dbReference>
<dbReference type="InterPro" id="IPR036188">
    <property type="entry name" value="FAD/NAD-bd_sf"/>
</dbReference>
<dbReference type="AlphaFoldDB" id="A0AAN6WQ00"/>
<evidence type="ECO:0000256" key="1">
    <source>
        <dbReference type="SAM" id="MobiDB-lite"/>
    </source>
</evidence>
<dbReference type="PANTHER" id="PTHR42923:SF3">
    <property type="entry name" value="PROTOPORPHYRINOGEN OXIDASE"/>
    <property type="match status" value="1"/>
</dbReference>
<organism evidence="3 4">
    <name type="scientific">Podospora australis</name>
    <dbReference type="NCBI Taxonomy" id="1536484"/>
    <lineage>
        <taxon>Eukaryota</taxon>
        <taxon>Fungi</taxon>
        <taxon>Dikarya</taxon>
        <taxon>Ascomycota</taxon>
        <taxon>Pezizomycotina</taxon>
        <taxon>Sordariomycetes</taxon>
        <taxon>Sordariomycetidae</taxon>
        <taxon>Sordariales</taxon>
        <taxon>Podosporaceae</taxon>
        <taxon>Podospora</taxon>
    </lineage>
</organism>
<sequence>MYATTPRCLVRNRCIAVSPSCIRSLSSLATRSTQHHISYPSTPHRPRTSRQQPPTLAALTRADAAGSPAISTTSNGKNRRCYATKNAKTKAPRSVAVLGGGLTGLSTAWYLTRFLPDAKITIYEASNRLGGWIDSEQVEVTTPEGEKGTVCFQRGARLIKLNASSPKRSSPVRYDDLVFIDLVQKLNLMEDLQLQRVKNDTLDSYVYYPDHLVRMPRPPSRDAGLFGQIHWAIETFMHLLREPVFDGAIPAVIGSLKSQESPALQAAMANCRHPDHDVSIGDFFEAQWGDERMINNLLSAMVHGIFGGDIWKLSLASSPFIHRTPMVEPIPLTQAWVRPEEVELAQQILRDEKTFQLAQKLPGGADVWFKDGLSVMTDALVRDLKANRNVTIKLGDPVTSVRYHEKTDSVVIRSPSQKRDISYEKAISTIFAKSLAGLCDHQLPSLEKSTATTIRVVNLWYPYPNLNAPNQGFGYLLPQSLKFEENPEFVLGVMFDSDREWRPDHKDPSKVLNTGKDTIHGTKLTVMMGGHYWDELPEECLPDAATAIEAAKKAVARHMGWPESFNDHVVASTKLCRDCIPQHLVGHAKNMMSARHELEWAFKGKLAVAGPSYQPPGVSGSLRAAYDIARYQAHGHKQQKAWDVGDTGLSRFGPPVWKVMDRVMFPLKFKSGAYVTKDGKLMPREELQGLQER</sequence>
<gene>
    <name evidence="3" type="ORF">QBC35DRAFT_502566</name>
</gene>
<dbReference type="InterPro" id="IPR002937">
    <property type="entry name" value="Amino_oxidase"/>
</dbReference>
<evidence type="ECO:0000259" key="2">
    <source>
        <dbReference type="Pfam" id="PF01593"/>
    </source>
</evidence>
<reference evidence="3" key="2">
    <citation type="submission" date="2023-05" db="EMBL/GenBank/DDBJ databases">
        <authorList>
            <consortium name="Lawrence Berkeley National Laboratory"/>
            <person name="Steindorff A."/>
            <person name="Hensen N."/>
            <person name="Bonometti L."/>
            <person name="Westerberg I."/>
            <person name="Brannstrom I.O."/>
            <person name="Guillou S."/>
            <person name="Cros-Aarteil S."/>
            <person name="Calhoun S."/>
            <person name="Haridas S."/>
            <person name="Kuo A."/>
            <person name="Mondo S."/>
            <person name="Pangilinan J."/>
            <person name="Riley R."/>
            <person name="Labutti K."/>
            <person name="Andreopoulos B."/>
            <person name="Lipzen A."/>
            <person name="Chen C."/>
            <person name="Yanf M."/>
            <person name="Daum C."/>
            <person name="Ng V."/>
            <person name="Clum A."/>
            <person name="Ohm R."/>
            <person name="Martin F."/>
            <person name="Silar P."/>
            <person name="Natvig D."/>
            <person name="Lalanne C."/>
            <person name="Gautier V."/>
            <person name="Ament-Velasquez S.L."/>
            <person name="Kruys A."/>
            <person name="Hutchinson M.I."/>
            <person name="Powell A.J."/>
            <person name="Barry K."/>
            <person name="Miller A.N."/>
            <person name="Grigoriev I.V."/>
            <person name="Debuchy R."/>
            <person name="Gladieux P."/>
            <person name="Thoren M.H."/>
            <person name="Johannesson H."/>
        </authorList>
    </citation>
    <scope>NUCLEOTIDE SEQUENCE</scope>
    <source>
        <strain evidence="3">PSN309</strain>
    </source>
</reference>
<evidence type="ECO:0000313" key="4">
    <source>
        <dbReference type="Proteomes" id="UP001302126"/>
    </source>
</evidence>
<feature type="region of interest" description="Disordered" evidence="1">
    <location>
        <begin position="33"/>
        <end position="54"/>
    </location>
</feature>
<dbReference type="SUPFAM" id="SSF51905">
    <property type="entry name" value="FAD/NAD(P)-binding domain"/>
    <property type="match status" value="1"/>
</dbReference>
<protein>
    <recommendedName>
        <fullName evidence="2">Amine oxidase domain-containing protein</fullName>
    </recommendedName>
</protein>
<dbReference type="PANTHER" id="PTHR42923">
    <property type="entry name" value="PROTOPORPHYRINOGEN OXIDASE"/>
    <property type="match status" value="1"/>
</dbReference>
<accession>A0AAN6WQ00</accession>
<dbReference type="SUPFAM" id="SSF54373">
    <property type="entry name" value="FAD-linked reductases, C-terminal domain"/>
    <property type="match status" value="1"/>
</dbReference>
<dbReference type="Gene3D" id="3.50.50.60">
    <property type="entry name" value="FAD/NAD(P)-binding domain"/>
    <property type="match status" value="1"/>
</dbReference>
<feature type="domain" description="Amine oxidase" evidence="2">
    <location>
        <begin position="102"/>
        <end position="563"/>
    </location>
</feature>
<dbReference type="Pfam" id="PF01593">
    <property type="entry name" value="Amino_oxidase"/>
    <property type="match status" value="1"/>
</dbReference>
<comment type="caution">
    <text evidence="3">The sequence shown here is derived from an EMBL/GenBank/DDBJ whole genome shotgun (WGS) entry which is preliminary data.</text>
</comment>